<name>A0A7J7NEQ0_9MAGN</name>
<feature type="compositionally biased region" description="Basic and acidic residues" evidence="2">
    <location>
        <begin position="66"/>
        <end position="79"/>
    </location>
</feature>
<feature type="region of interest" description="Disordered" evidence="2">
    <location>
        <begin position="44"/>
        <end position="88"/>
    </location>
</feature>
<sequence length="360" mass="39649">MIVKCVIAGVKSAVEKKSSLLDEVAEEETELELVLEELGLRRNKRVDSKSNKVRKAQSTRSMAGADEGKKKISGEEVRAKTPGSGSSAQLNLIKRKIAQKFPKRQMLKALSVSGTAGSGEAKKGKRMKVKPLGDSGEKVAEGRSASVDDLKEVEKWARLAILQGEEDTSQMVAHLVKGIWLGIEEEKFKLKKAKSELEKDLARAKTETIKEVRRLKATHTEEVDAIKADTYVEEGEDENAEVVGVMDGLDGVSHQTVLDNQGDDVELLEGGSEKVVREMNLRINDLEFGLASERETFKALLSAQAELQVEEKDYEIKKGLKDPSKAIERAEKLLRQVDPLAAKGKQADTAQYRIQALEQA</sequence>
<gene>
    <name evidence="3" type="ORF">GIB67_002896</name>
</gene>
<protein>
    <submittedName>
        <fullName evidence="3">Uncharacterized protein</fullName>
    </submittedName>
</protein>
<reference evidence="3 4" key="1">
    <citation type="journal article" date="2020" name="IScience">
        <title>Genome Sequencing of the Endangered Kingdonia uniflora (Circaeasteraceae, Ranunculales) Reveals Potential Mechanisms of Evolutionary Specialization.</title>
        <authorList>
            <person name="Sun Y."/>
            <person name="Deng T."/>
            <person name="Zhang A."/>
            <person name="Moore M.J."/>
            <person name="Landis J.B."/>
            <person name="Lin N."/>
            <person name="Zhang H."/>
            <person name="Zhang X."/>
            <person name="Huang J."/>
            <person name="Zhang X."/>
            <person name="Sun H."/>
            <person name="Wang H."/>
        </authorList>
    </citation>
    <scope>NUCLEOTIDE SEQUENCE [LARGE SCALE GENOMIC DNA]</scope>
    <source>
        <strain evidence="3">TB1705</strain>
        <tissue evidence="3">Leaf</tissue>
    </source>
</reference>
<proteinExistence type="predicted"/>
<organism evidence="3 4">
    <name type="scientific">Kingdonia uniflora</name>
    <dbReference type="NCBI Taxonomy" id="39325"/>
    <lineage>
        <taxon>Eukaryota</taxon>
        <taxon>Viridiplantae</taxon>
        <taxon>Streptophyta</taxon>
        <taxon>Embryophyta</taxon>
        <taxon>Tracheophyta</taxon>
        <taxon>Spermatophyta</taxon>
        <taxon>Magnoliopsida</taxon>
        <taxon>Ranunculales</taxon>
        <taxon>Circaeasteraceae</taxon>
        <taxon>Kingdonia</taxon>
    </lineage>
</organism>
<evidence type="ECO:0000313" key="4">
    <source>
        <dbReference type="Proteomes" id="UP000541444"/>
    </source>
</evidence>
<feature type="region of interest" description="Disordered" evidence="2">
    <location>
        <begin position="112"/>
        <end position="143"/>
    </location>
</feature>
<evidence type="ECO:0000256" key="2">
    <source>
        <dbReference type="SAM" id="MobiDB-lite"/>
    </source>
</evidence>
<keyword evidence="4" id="KW-1185">Reference proteome</keyword>
<dbReference type="AlphaFoldDB" id="A0A7J7NEQ0"/>
<accession>A0A7J7NEQ0</accession>
<evidence type="ECO:0000256" key="1">
    <source>
        <dbReference type="SAM" id="Coils"/>
    </source>
</evidence>
<dbReference type="EMBL" id="JACGCM010000830">
    <property type="protein sequence ID" value="KAF6165637.1"/>
    <property type="molecule type" value="Genomic_DNA"/>
</dbReference>
<comment type="caution">
    <text evidence="3">The sequence shown here is derived from an EMBL/GenBank/DDBJ whole genome shotgun (WGS) entry which is preliminary data.</text>
</comment>
<feature type="coiled-coil region" evidence="1">
    <location>
        <begin position="10"/>
        <end position="37"/>
    </location>
</feature>
<evidence type="ECO:0000313" key="3">
    <source>
        <dbReference type="EMBL" id="KAF6165637.1"/>
    </source>
</evidence>
<keyword evidence="1" id="KW-0175">Coiled coil</keyword>
<dbReference type="Proteomes" id="UP000541444">
    <property type="component" value="Unassembled WGS sequence"/>
</dbReference>